<dbReference type="RefSeq" id="WP_184079749.1">
    <property type="nucleotide sequence ID" value="NZ_JACIJP010000002.1"/>
</dbReference>
<sequence length="225" mass="23670">MSFRLRAATLVAMTVSAFAAIMASDATLAGESPAAASGSTPVLISSAVSAASVPATPSRNVAFGPTREIVQPFAAIGAKPGLSSFPGSARSLDAMVAAYDTAPSLDDEGRCLAGAIYFEAKSESLIGQLAVARVVINRARSGRFASSLCGVVYQPGQFSFVRGRSMPSINQGSRDWQEAAAIAEIALDNKWENPAEGALYFHARRVSPNWGRQRVAAIDNHIFYR</sequence>
<dbReference type="InterPro" id="IPR011105">
    <property type="entry name" value="Cell_wall_hydrolase_SleB"/>
</dbReference>
<dbReference type="Gene3D" id="1.10.10.2520">
    <property type="entry name" value="Cell wall hydrolase SleB, domain 1"/>
    <property type="match status" value="1"/>
</dbReference>
<dbReference type="AlphaFoldDB" id="A0A841J085"/>
<dbReference type="GO" id="GO:0016787">
    <property type="term" value="F:hydrolase activity"/>
    <property type="evidence" value="ECO:0007669"/>
    <property type="project" value="InterPro"/>
</dbReference>
<name>A0A841J085_9SPHN</name>
<comment type="caution">
    <text evidence="3">The sequence shown here is derived from an EMBL/GenBank/DDBJ whole genome shotgun (WGS) entry which is preliminary data.</text>
</comment>
<dbReference type="Proteomes" id="UP000552700">
    <property type="component" value="Unassembled WGS sequence"/>
</dbReference>
<evidence type="ECO:0000313" key="3">
    <source>
        <dbReference type="EMBL" id="MBB6124094.1"/>
    </source>
</evidence>
<keyword evidence="1" id="KW-0732">Signal</keyword>
<accession>A0A841J085</accession>
<keyword evidence="4" id="KW-1185">Reference proteome</keyword>
<evidence type="ECO:0000256" key="1">
    <source>
        <dbReference type="SAM" id="SignalP"/>
    </source>
</evidence>
<reference evidence="3 4" key="1">
    <citation type="submission" date="2020-08" db="EMBL/GenBank/DDBJ databases">
        <title>Genomic Encyclopedia of Type Strains, Phase IV (KMG-IV): sequencing the most valuable type-strain genomes for metagenomic binning, comparative biology and taxonomic classification.</title>
        <authorList>
            <person name="Goeker M."/>
        </authorList>
    </citation>
    <scope>NUCLEOTIDE SEQUENCE [LARGE SCALE GENOMIC DNA]</scope>
    <source>
        <strain evidence="3 4">DSM 102255</strain>
    </source>
</reference>
<dbReference type="InterPro" id="IPR042047">
    <property type="entry name" value="SleB_dom1"/>
</dbReference>
<protein>
    <recommendedName>
        <fullName evidence="2">Cell wall hydrolase SleB domain-containing protein</fullName>
    </recommendedName>
</protein>
<evidence type="ECO:0000313" key="4">
    <source>
        <dbReference type="Proteomes" id="UP000552700"/>
    </source>
</evidence>
<dbReference type="Pfam" id="PF07486">
    <property type="entry name" value="Hydrolase_2"/>
    <property type="match status" value="1"/>
</dbReference>
<proteinExistence type="predicted"/>
<feature type="signal peptide" evidence="1">
    <location>
        <begin position="1"/>
        <end position="19"/>
    </location>
</feature>
<dbReference type="EMBL" id="JACIJP010000002">
    <property type="protein sequence ID" value="MBB6124094.1"/>
    <property type="molecule type" value="Genomic_DNA"/>
</dbReference>
<feature type="domain" description="Cell wall hydrolase SleB" evidence="2">
    <location>
        <begin position="123"/>
        <end position="224"/>
    </location>
</feature>
<evidence type="ECO:0000259" key="2">
    <source>
        <dbReference type="Pfam" id="PF07486"/>
    </source>
</evidence>
<organism evidence="3 4">
    <name type="scientific">Sphingobium subterraneum</name>
    <dbReference type="NCBI Taxonomy" id="627688"/>
    <lineage>
        <taxon>Bacteria</taxon>
        <taxon>Pseudomonadati</taxon>
        <taxon>Pseudomonadota</taxon>
        <taxon>Alphaproteobacteria</taxon>
        <taxon>Sphingomonadales</taxon>
        <taxon>Sphingomonadaceae</taxon>
        <taxon>Sphingobium</taxon>
    </lineage>
</organism>
<feature type="chain" id="PRO_5032277769" description="Cell wall hydrolase SleB domain-containing protein" evidence="1">
    <location>
        <begin position="20"/>
        <end position="225"/>
    </location>
</feature>
<gene>
    <name evidence="3" type="ORF">FHS92_001823</name>
</gene>